<dbReference type="AlphaFoldDB" id="A0A078LV30"/>
<name>A0A078LV30_9PSED</name>
<reference evidence="1 2" key="1">
    <citation type="submission" date="2014-07" db="EMBL/GenBank/DDBJ databases">
        <authorList>
            <person name="Urmite Genomes Urmite Genomes"/>
        </authorList>
    </citation>
    <scope>NUCLEOTIDE SEQUENCE [LARGE SCALE GENOMIC DNA]</scope>
    <source>
        <strain evidence="1 2">20_BN</strain>
    </source>
</reference>
<protein>
    <recommendedName>
        <fullName evidence="3">PIN-like domain-containing protein</fullName>
    </recommendedName>
</protein>
<keyword evidence="2" id="KW-1185">Reference proteome</keyword>
<dbReference type="OrthoDB" id="6199377at2"/>
<dbReference type="STRING" id="1499686.BN1079_02452"/>
<dbReference type="Proteomes" id="UP000053902">
    <property type="component" value="Unassembled WGS sequence"/>
</dbReference>
<proteinExistence type="predicted"/>
<organism evidence="1 2">
    <name type="scientific">Pseudomonas saudiphocaensis</name>
    <dbReference type="NCBI Taxonomy" id="1499686"/>
    <lineage>
        <taxon>Bacteria</taxon>
        <taxon>Pseudomonadati</taxon>
        <taxon>Pseudomonadota</taxon>
        <taxon>Gammaproteobacteria</taxon>
        <taxon>Pseudomonadales</taxon>
        <taxon>Pseudomonadaceae</taxon>
        <taxon>Pseudomonas</taxon>
    </lineage>
</organism>
<evidence type="ECO:0000313" key="2">
    <source>
        <dbReference type="Proteomes" id="UP000053902"/>
    </source>
</evidence>
<dbReference type="EMBL" id="CCSF01000001">
    <property type="protein sequence ID" value="CDZ95120.1"/>
    <property type="molecule type" value="Genomic_DNA"/>
</dbReference>
<sequence length="186" mass="20837">MKIYYVDAENIGLSMLDELTISILDRVFVFTNSESLKSACSNALLTCVSGYPPGQNQADFYIIAHLSNVLSHLSKAEKKAIEFNLCSRDQNLWKAFEFQCSLAGVKSSAPHIAIETESNNVVVAIDTSIEAKILKLMSQPITSIEIQHKLKIPQSEFTTSFNQLIKSGKIKRQENSKKHWLRVKST</sequence>
<dbReference type="HOGENOM" id="CLU_1577844_0_0_6"/>
<gene>
    <name evidence="1" type="ORF">BN1079_02452</name>
</gene>
<evidence type="ECO:0000313" key="1">
    <source>
        <dbReference type="EMBL" id="CDZ95120.1"/>
    </source>
</evidence>
<dbReference type="eggNOG" id="ENOG50321XP">
    <property type="taxonomic scope" value="Bacteria"/>
</dbReference>
<dbReference type="RefSeq" id="WP_037024649.1">
    <property type="nucleotide sequence ID" value="NZ_CCSF01000001.1"/>
</dbReference>
<evidence type="ECO:0008006" key="3">
    <source>
        <dbReference type="Google" id="ProtNLM"/>
    </source>
</evidence>
<accession>A0A078LV30</accession>